<reference evidence="1 2" key="1">
    <citation type="submission" date="2014-04" db="EMBL/GenBank/DDBJ databases">
        <authorList>
            <consortium name="DOE Joint Genome Institute"/>
            <person name="Kuo A."/>
            <person name="Kohler A."/>
            <person name="Jargeat P."/>
            <person name="Nagy L.G."/>
            <person name="Floudas D."/>
            <person name="Copeland A."/>
            <person name="Barry K.W."/>
            <person name="Cichocki N."/>
            <person name="Veneault-Fourrey C."/>
            <person name="LaButti K."/>
            <person name="Lindquist E.A."/>
            <person name="Lipzen A."/>
            <person name="Lundell T."/>
            <person name="Morin E."/>
            <person name="Murat C."/>
            <person name="Sun H."/>
            <person name="Tunlid A."/>
            <person name="Henrissat B."/>
            <person name="Grigoriev I.V."/>
            <person name="Hibbett D.S."/>
            <person name="Martin F."/>
            <person name="Nordberg H.P."/>
            <person name="Cantor M.N."/>
            <person name="Hua S.X."/>
        </authorList>
    </citation>
    <scope>NUCLEOTIDE SEQUENCE [LARGE SCALE GENOMIC DNA]</scope>
    <source>
        <strain evidence="1 2">Ve08.2h10</strain>
    </source>
</reference>
<dbReference type="HOGENOM" id="CLU_2688541_0_0_1"/>
<protein>
    <submittedName>
        <fullName evidence="1">Uncharacterized protein</fullName>
    </submittedName>
</protein>
<gene>
    <name evidence="1" type="ORF">PAXRUDRAFT_643624</name>
</gene>
<keyword evidence="2" id="KW-1185">Reference proteome</keyword>
<dbReference type="InParanoid" id="A0A0D0E2Q3"/>
<name>A0A0D0E2Q3_9AGAM</name>
<organism evidence="1 2">
    <name type="scientific">Paxillus rubicundulus Ve08.2h10</name>
    <dbReference type="NCBI Taxonomy" id="930991"/>
    <lineage>
        <taxon>Eukaryota</taxon>
        <taxon>Fungi</taxon>
        <taxon>Dikarya</taxon>
        <taxon>Basidiomycota</taxon>
        <taxon>Agaricomycotina</taxon>
        <taxon>Agaricomycetes</taxon>
        <taxon>Agaricomycetidae</taxon>
        <taxon>Boletales</taxon>
        <taxon>Paxilineae</taxon>
        <taxon>Paxillaceae</taxon>
        <taxon>Paxillus</taxon>
    </lineage>
</organism>
<dbReference type="Proteomes" id="UP000054538">
    <property type="component" value="Unassembled WGS sequence"/>
</dbReference>
<evidence type="ECO:0000313" key="1">
    <source>
        <dbReference type="EMBL" id="KIK91160.1"/>
    </source>
</evidence>
<proteinExistence type="predicted"/>
<accession>A0A0D0E2Q3</accession>
<reference evidence="2" key="2">
    <citation type="submission" date="2015-01" db="EMBL/GenBank/DDBJ databases">
        <title>Evolutionary Origins and Diversification of the Mycorrhizal Mutualists.</title>
        <authorList>
            <consortium name="DOE Joint Genome Institute"/>
            <consortium name="Mycorrhizal Genomics Consortium"/>
            <person name="Kohler A."/>
            <person name="Kuo A."/>
            <person name="Nagy L.G."/>
            <person name="Floudas D."/>
            <person name="Copeland A."/>
            <person name="Barry K.W."/>
            <person name="Cichocki N."/>
            <person name="Veneault-Fourrey C."/>
            <person name="LaButti K."/>
            <person name="Lindquist E.A."/>
            <person name="Lipzen A."/>
            <person name="Lundell T."/>
            <person name="Morin E."/>
            <person name="Murat C."/>
            <person name="Riley R."/>
            <person name="Ohm R."/>
            <person name="Sun H."/>
            <person name="Tunlid A."/>
            <person name="Henrissat B."/>
            <person name="Grigoriev I.V."/>
            <person name="Hibbett D.S."/>
            <person name="Martin F."/>
        </authorList>
    </citation>
    <scope>NUCLEOTIDE SEQUENCE [LARGE SCALE GENOMIC DNA]</scope>
    <source>
        <strain evidence="2">Ve08.2h10</strain>
    </source>
</reference>
<dbReference type="AlphaFoldDB" id="A0A0D0E2Q3"/>
<evidence type="ECO:0000313" key="2">
    <source>
        <dbReference type="Proteomes" id="UP000054538"/>
    </source>
</evidence>
<dbReference type="EMBL" id="KN825420">
    <property type="protein sequence ID" value="KIK91160.1"/>
    <property type="molecule type" value="Genomic_DNA"/>
</dbReference>
<sequence>MTYHKYDIYDSHDTIDIPQTHHDIGLRTQILPVTHNTMSALQLGHGDCSLNCSLCALVWLSESILVPVVGNVND</sequence>